<keyword evidence="7 13" id="KW-0808">Transferase</keyword>
<keyword evidence="8 13" id="KW-0547">Nucleotide-binding</keyword>
<dbReference type="InterPro" id="IPR027417">
    <property type="entry name" value="P-loop_NTPase"/>
</dbReference>
<dbReference type="EC" id="2.7.1.130" evidence="3 13"/>
<evidence type="ECO:0000256" key="12">
    <source>
        <dbReference type="ARBA" id="ARBA00029757"/>
    </source>
</evidence>
<protein>
    <recommendedName>
        <fullName evidence="4 13">Tetraacyldisaccharide 4'-kinase</fullName>
        <ecNumber evidence="3 13">2.7.1.130</ecNumber>
    </recommendedName>
    <alternativeName>
        <fullName evidence="12 13">Lipid A 4'-kinase</fullName>
    </alternativeName>
</protein>
<name>A0A0P0C8X6_9BACT</name>
<keyword evidence="15" id="KW-1185">Reference proteome</keyword>
<evidence type="ECO:0000256" key="6">
    <source>
        <dbReference type="ARBA" id="ARBA00022556"/>
    </source>
</evidence>
<keyword evidence="9 13" id="KW-0418">Kinase</keyword>
<dbReference type="UniPathway" id="UPA00359">
    <property type="reaction ID" value="UER00482"/>
</dbReference>
<dbReference type="NCBIfam" id="TIGR00682">
    <property type="entry name" value="lpxK"/>
    <property type="match status" value="1"/>
</dbReference>
<dbReference type="PANTHER" id="PTHR42724">
    <property type="entry name" value="TETRAACYLDISACCHARIDE 4'-KINASE"/>
    <property type="match status" value="1"/>
</dbReference>
<evidence type="ECO:0000256" key="7">
    <source>
        <dbReference type="ARBA" id="ARBA00022679"/>
    </source>
</evidence>
<evidence type="ECO:0000256" key="9">
    <source>
        <dbReference type="ARBA" id="ARBA00022777"/>
    </source>
</evidence>
<evidence type="ECO:0000256" key="4">
    <source>
        <dbReference type="ARBA" id="ARBA00016436"/>
    </source>
</evidence>
<dbReference type="SUPFAM" id="SSF52540">
    <property type="entry name" value="P-loop containing nucleoside triphosphate hydrolases"/>
    <property type="match status" value="1"/>
</dbReference>
<comment type="similarity">
    <text evidence="13">Belongs to the LpxK family.</text>
</comment>
<dbReference type="InterPro" id="IPR003758">
    <property type="entry name" value="LpxK"/>
</dbReference>
<proteinExistence type="inferred from homology"/>
<dbReference type="GO" id="GO:0009029">
    <property type="term" value="F:lipid-A 4'-kinase activity"/>
    <property type="evidence" value="ECO:0007669"/>
    <property type="project" value="UniProtKB-UniRule"/>
</dbReference>
<evidence type="ECO:0000313" key="14">
    <source>
        <dbReference type="EMBL" id="ALJ01554.1"/>
    </source>
</evidence>
<gene>
    <name evidence="13" type="primary">lpxK</name>
    <name evidence="14" type="ORF">DC20_17755</name>
</gene>
<reference evidence="14 15" key="1">
    <citation type="submission" date="2015-08" db="EMBL/GenBank/DDBJ databases">
        <title>Complete genome sequence of Rufibacter tibetensis strain 1351t, a radiation-resistant bacterium from tibet plateau.</title>
        <authorList>
            <person name="Dai J."/>
        </authorList>
    </citation>
    <scope>NUCLEOTIDE SEQUENCE [LARGE SCALE GENOMIC DNA]</scope>
    <source>
        <strain evidence="14 15">1351</strain>
    </source>
</reference>
<evidence type="ECO:0000256" key="10">
    <source>
        <dbReference type="ARBA" id="ARBA00022840"/>
    </source>
</evidence>
<keyword evidence="10 13" id="KW-0067">ATP-binding</keyword>
<dbReference type="STRING" id="512763.DC20_17755"/>
<keyword evidence="11 13" id="KW-0443">Lipid metabolism</keyword>
<comment type="function">
    <text evidence="1 13">Transfers the gamma-phosphate of ATP to the 4'-position of a tetraacyldisaccharide 1-phosphate intermediate (termed DS-1-P) to form tetraacyldisaccharide 1,4'-bis-phosphate (lipid IVA).</text>
</comment>
<dbReference type="HAMAP" id="MF_00409">
    <property type="entry name" value="LpxK"/>
    <property type="match status" value="1"/>
</dbReference>
<sequence length="353" mass="40151">MLHAFRFLLFPFAFLYGMIVRLRNWLYDNGYFSTYSAPILVICVGNLSAGGTGKTPQVEYLARLLAPRKMAILSRGYKRTTKGFVLADSSATAQTVGDEPFQYTQSLTGVQVAVCEKRVEGIQRLLQLYPDLEVILLDDAFQHRAVKASKYLLLSDFNHLFTQDFLLPMGRLREPGKGARRVDAVVITKCPEDLPLEQQKTIIEDVQRYTVPGTPIFFSQIVYGPAVPVAQKQTLGKRIILVTGIAKAQPLVHHLEINGFDLLRHFEWADHAAVTVERVEEVLSFYESMQDPEVGIVMTQKDVVKWQEPTLRRLWQEVPVFYLPITIRFTSQEPSFDHTIREWVSQPGSDFNA</sequence>
<dbReference type="Pfam" id="PF02606">
    <property type="entry name" value="LpxK"/>
    <property type="match status" value="1"/>
</dbReference>
<dbReference type="Proteomes" id="UP000061382">
    <property type="component" value="Chromosome"/>
</dbReference>
<accession>A0A0P0C8X6</accession>
<evidence type="ECO:0000256" key="11">
    <source>
        <dbReference type="ARBA" id="ARBA00023098"/>
    </source>
</evidence>
<evidence type="ECO:0000256" key="5">
    <source>
        <dbReference type="ARBA" id="ARBA00022516"/>
    </source>
</evidence>
<dbReference type="EMBL" id="CP012643">
    <property type="protein sequence ID" value="ALJ01554.1"/>
    <property type="molecule type" value="Genomic_DNA"/>
</dbReference>
<dbReference type="PATRIC" id="fig|512763.3.peg.3906"/>
<comment type="pathway">
    <text evidence="2 13">Glycolipid biosynthesis; lipid IV(A) biosynthesis; lipid IV(A) from (3R)-3-hydroxytetradecanoyl-[acyl-carrier-protein] and UDP-N-acetyl-alpha-D-glucosamine: step 6/6.</text>
</comment>
<keyword evidence="5 13" id="KW-0444">Lipid biosynthesis</keyword>
<feature type="binding site" evidence="13">
    <location>
        <begin position="48"/>
        <end position="55"/>
    </location>
    <ligand>
        <name>ATP</name>
        <dbReference type="ChEBI" id="CHEBI:30616"/>
    </ligand>
</feature>
<dbReference type="GO" id="GO:0005524">
    <property type="term" value="F:ATP binding"/>
    <property type="evidence" value="ECO:0007669"/>
    <property type="project" value="UniProtKB-UniRule"/>
</dbReference>
<organism evidence="14 15">
    <name type="scientific">Rufibacter tibetensis</name>
    <dbReference type="NCBI Taxonomy" id="512763"/>
    <lineage>
        <taxon>Bacteria</taxon>
        <taxon>Pseudomonadati</taxon>
        <taxon>Bacteroidota</taxon>
        <taxon>Cytophagia</taxon>
        <taxon>Cytophagales</taxon>
        <taxon>Hymenobacteraceae</taxon>
        <taxon>Rufibacter</taxon>
    </lineage>
</organism>
<dbReference type="GO" id="GO:0009245">
    <property type="term" value="P:lipid A biosynthetic process"/>
    <property type="evidence" value="ECO:0007669"/>
    <property type="project" value="UniProtKB-UniRule"/>
</dbReference>
<dbReference type="KEGG" id="rti:DC20_17755"/>
<evidence type="ECO:0000256" key="2">
    <source>
        <dbReference type="ARBA" id="ARBA00004870"/>
    </source>
</evidence>
<dbReference type="PANTHER" id="PTHR42724:SF1">
    <property type="entry name" value="TETRAACYLDISACCHARIDE 4'-KINASE, MITOCHONDRIAL-RELATED"/>
    <property type="match status" value="1"/>
</dbReference>
<evidence type="ECO:0000313" key="15">
    <source>
        <dbReference type="Proteomes" id="UP000061382"/>
    </source>
</evidence>
<evidence type="ECO:0000256" key="3">
    <source>
        <dbReference type="ARBA" id="ARBA00012071"/>
    </source>
</evidence>
<dbReference type="AlphaFoldDB" id="A0A0P0C8X6"/>
<evidence type="ECO:0000256" key="8">
    <source>
        <dbReference type="ARBA" id="ARBA00022741"/>
    </source>
</evidence>
<dbReference type="GO" id="GO:0005886">
    <property type="term" value="C:plasma membrane"/>
    <property type="evidence" value="ECO:0007669"/>
    <property type="project" value="TreeGrafter"/>
</dbReference>
<comment type="catalytic activity">
    <reaction evidence="13">
        <text>a lipid A disaccharide + ATP = a lipid IVA + ADP + H(+)</text>
        <dbReference type="Rhea" id="RHEA:67840"/>
        <dbReference type="ChEBI" id="CHEBI:15378"/>
        <dbReference type="ChEBI" id="CHEBI:30616"/>
        <dbReference type="ChEBI" id="CHEBI:176343"/>
        <dbReference type="ChEBI" id="CHEBI:176425"/>
        <dbReference type="ChEBI" id="CHEBI:456216"/>
        <dbReference type="EC" id="2.7.1.130"/>
    </reaction>
</comment>
<keyword evidence="6 13" id="KW-0441">Lipid A biosynthesis</keyword>
<dbReference type="GO" id="GO:0009244">
    <property type="term" value="P:lipopolysaccharide core region biosynthetic process"/>
    <property type="evidence" value="ECO:0007669"/>
    <property type="project" value="TreeGrafter"/>
</dbReference>
<evidence type="ECO:0000256" key="1">
    <source>
        <dbReference type="ARBA" id="ARBA00002274"/>
    </source>
</evidence>
<evidence type="ECO:0000256" key="13">
    <source>
        <dbReference type="HAMAP-Rule" id="MF_00409"/>
    </source>
</evidence>